<evidence type="ECO:0008006" key="4">
    <source>
        <dbReference type="Google" id="ProtNLM"/>
    </source>
</evidence>
<sequence>MKRKGAGGKQNSLGPFDFNSINLSPLGLGPEKTDAAMMHRLPDELLWCIGEYIRTGWHGQNDLNSLIRCCRHFHQLFQPLFYAQISLHHFSDRSPGLVMRICQDPSLARQVRRLDLAWYACEDWGPESDGRDADTKAAAAAFCQDALDEIFGPKDEEDEEDAESEEDGEMREGNDVKEKEDDEYPWWRIFENRSYDDDEDDDEDEKEGEEEGEGGGQGGDEGEDEEEEEEEEDEEKKMRKEWEEHLIASAGMCEEVWYSLLLVRLTCLQTIRFHHSSVREPELMRDVLVKAARRQRPFHQEGPHPFAHLQEVLAETGCGNDWIESSFLTPFFTFPAVRTVTGTDIGESHWDPDTLARELRPASSPVREIDFYRVLWCRGLQHWLAACKELVSISIMPDLHREDRVWDEEYLHFNMAELRTALLPFTGTLKTLRVRYGYNYNNVVVYERRGHERPFGSFRDFAALEDLSVRHDHLVSLPEVERRWAGRPPLSETLPRSLASLEITDIVPGVHLELLSDLLYLVRRSHLFPKLERLVLVTREDDEEQTGDAFNDLVPECQAAGVSMTVKKGEFLV</sequence>
<dbReference type="EMBL" id="JAJHUN010000006">
    <property type="protein sequence ID" value="KAJ4158038.1"/>
    <property type="molecule type" value="Genomic_DNA"/>
</dbReference>
<dbReference type="KEGG" id="amus:LMH87_008585"/>
<evidence type="ECO:0000313" key="3">
    <source>
        <dbReference type="Proteomes" id="UP001144673"/>
    </source>
</evidence>
<feature type="compositionally biased region" description="Basic and acidic residues" evidence="1">
    <location>
        <begin position="170"/>
        <end position="179"/>
    </location>
</feature>
<name>A0A9W8QHG5_AKAMU</name>
<feature type="compositionally biased region" description="Acidic residues" evidence="1">
    <location>
        <begin position="155"/>
        <end position="169"/>
    </location>
</feature>
<dbReference type="AlphaFoldDB" id="A0A9W8QHG5"/>
<proteinExistence type="predicted"/>
<dbReference type="RefSeq" id="XP_056056405.1">
    <property type="nucleotide sequence ID" value="XM_056201777.1"/>
</dbReference>
<feature type="compositionally biased region" description="Acidic residues" evidence="1">
    <location>
        <begin position="196"/>
        <end position="213"/>
    </location>
</feature>
<organism evidence="2 3">
    <name type="scientific">Akanthomyces muscarius</name>
    <name type="common">Entomopathogenic fungus</name>
    <name type="synonym">Lecanicillium muscarium</name>
    <dbReference type="NCBI Taxonomy" id="2231603"/>
    <lineage>
        <taxon>Eukaryota</taxon>
        <taxon>Fungi</taxon>
        <taxon>Dikarya</taxon>
        <taxon>Ascomycota</taxon>
        <taxon>Pezizomycotina</taxon>
        <taxon>Sordariomycetes</taxon>
        <taxon>Hypocreomycetidae</taxon>
        <taxon>Hypocreales</taxon>
        <taxon>Cordycipitaceae</taxon>
        <taxon>Akanthomyces</taxon>
    </lineage>
</organism>
<feature type="region of interest" description="Disordered" evidence="1">
    <location>
        <begin position="150"/>
        <end position="240"/>
    </location>
</feature>
<keyword evidence="3" id="KW-1185">Reference proteome</keyword>
<evidence type="ECO:0000313" key="2">
    <source>
        <dbReference type="EMBL" id="KAJ4158038.1"/>
    </source>
</evidence>
<comment type="caution">
    <text evidence="2">The sequence shown here is derived from an EMBL/GenBank/DDBJ whole genome shotgun (WGS) entry which is preliminary data.</text>
</comment>
<gene>
    <name evidence="2" type="ORF">LMH87_008585</name>
</gene>
<evidence type="ECO:0000256" key="1">
    <source>
        <dbReference type="SAM" id="MobiDB-lite"/>
    </source>
</evidence>
<dbReference type="Proteomes" id="UP001144673">
    <property type="component" value="Unassembled WGS sequence"/>
</dbReference>
<protein>
    <recommendedName>
        <fullName evidence="4">F-box domain-containing protein</fullName>
    </recommendedName>
</protein>
<feature type="compositionally biased region" description="Acidic residues" evidence="1">
    <location>
        <begin position="220"/>
        <end position="234"/>
    </location>
</feature>
<accession>A0A9W8QHG5</accession>
<reference evidence="2" key="1">
    <citation type="journal article" date="2023" name="Access Microbiol">
        <title>De-novo genome assembly for Akanthomyces muscarius, a biocontrol agent of insect agricultural pests.</title>
        <authorList>
            <person name="Erdos Z."/>
            <person name="Studholme D.J."/>
            <person name="Raymond B."/>
            <person name="Sharma M."/>
        </authorList>
    </citation>
    <scope>NUCLEOTIDE SEQUENCE</scope>
    <source>
        <strain evidence="2">Ve6</strain>
    </source>
</reference>
<dbReference type="GeneID" id="80895744"/>